<dbReference type="Proteomes" id="UP000183832">
    <property type="component" value="Unassembled WGS sequence"/>
</dbReference>
<evidence type="ECO:0000313" key="1">
    <source>
        <dbReference type="EMBL" id="CRK89550.1"/>
    </source>
</evidence>
<name>A0A1J1HSU8_9DIPT</name>
<organism evidence="1 2">
    <name type="scientific">Clunio marinus</name>
    <dbReference type="NCBI Taxonomy" id="568069"/>
    <lineage>
        <taxon>Eukaryota</taxon>
        <taxon>Metazoa</taxon>
        <taxon>Ecdysozoa</taxon>
        <taxon>Arthropoda</taxon>
        <taxon>Hexapoda</taxon>
        <taxon>Insecta</taxon>
        <taxon>Pterygota</taxon>
        <taxon>Neoptera</taxon>
        <taxon>Endopterygota</taxon>
        <taxon>Diptera</taxon>
        <taxon>Nematocera</taxon>
        <taxon>Chironomoidea</taxon>
        <taxon>Chironomidae</taxon>
        <taxon>Clunio</taxon>
    </lineage>
</organism>
<accession>A0A1J1HSU8</accession>
<keyword evidence="2" id="KW-1185">Reference proteome</keyword>
<evidence type="ECO:0000313" key="2">
    <source>
        <dbReference type="Proteomes" id="UP000183832"/>
    </source>
</evidence>
<dbReference type="EMBL" id="CVRI01000013">
    <property type="protein sequence ID" value="CRK89550.1"/>
    <property type="molecule type" value="Genomic_DNA"/>
</dbReference>
<dbReference type="AlphaFoldDB" id="A0A1J1HSU8"/>
<protein>
    <submittedName>
        <fullName evidence="1">CLUMA_CG003346, isoform A</fullName>
    </submittedName>
</protein>
<proteinExistence type="predicted"/>
<sequence>MKYEIRHRFRKKSLHRLSKNIKMFRIQLENIEVQFEKTLLCLILRQSNSQQTIIKIQFDVLIFKKYLKTTNNKFYAFNQH</sequence>
<reference evidence="1 2" key="1">
    <citation type="submission" date="2015-04" db="EMBL/GenBank/DDBJ databases">
        <authorList>
            <person name="Syromyatnikov M.Y."/>
            <person name="Popov V.N."/>
        </authorList>
    </citation>
    <scope>NUCLEOTIDE SEQUENCE [LARGE SCALE GENOMIC DNA]</scope>
</reference>
<gene>
    <name evidence="1" type="ORF">CLUMA_CG003346</name>
</gene>